<organism evidence="2 3">
    <name type="scientific">Nocardia flavorosea</name>
    <dbReference type="NCBI Taxonomy" id="53429"/>
    <lineage>
        <taxon>Bacteria</taxon>
        <taxon>Bacillati</taxon>
        <taxon>Actinomycetota</taxon>
        <taxon>Actinomycetes</taxon>
        <taxon>Mycobacteriales</taxon>
        <taxon>Nocardiaceae</taxon>
        <taxon>Nocardia</taxon>
    </lineage>
</organism>
<name>A0A846Y613_9NOCA</name>
<accession>A0A846Y613</accession>
<protein>
    <submittedName>
        <fullName evidence="2">Uncharacterized protein</fullName>
    </submittedName>
</protein>
<evidence type="ECO:0000313" key="3">
    <source>
        <dbReference type="Proteomes" id="UP000570678"/>
    </source>
</evidence>
<proteinExistence type="predicted"/>
<sequence>MLFSSDPHPADTSATRSQERRIIASFRTEREVARYIDDPAAHGGHYIPGRSPQR</sequence>
<evidence type="ECO:0000256" key="1">
    <source>
        <dbReference type="SAM" id="MobiDB-lite"/>
    </source>
</evidence>
<dbReference type="EMBL" id="JAAXOT010000001">
    <property type="protein sequence ID" value="NKY54643.1"/>
    <property type="molecule type" value="Genomic_DNA"/>
</dbReference>
<dbReference type="AlphaFoldDB" id="A0A846Y613"/>
<evidence type="ECO:0000313" key="2">
    <source>
        <dbReference type="EMBL" id="NKY54643.1"/>
    </source>
</evidence>
<dbReference type="Proteomes" id="UP000570678">
    <property type="component" value="Unassembled WGS sequence"/>
</dbReference>
<keyword evidence="3" id="KW-1185">Reference proteome</keyword>
<feature type="region of interest" description="Disordered" evidence="1">
    <location>
        <begin position="1"/>
        <end position="21"/>
    </location>
</feature>
<reference evidence="2 3" key="1">
    <citation type="submission" date="2020-04" db="EMBL/GenBank/DDBJ databases">
        <title>MicrobeNet Type strains.</title>
        <authorList>
            <person name="Nicholson A.C."/>
        </authorList>
    </citation>
    <scope>NUCLEOTIDE SEQUENCE [LARGE SCALE GENOMIC DNA]</scope>
    <source>
        <strain evidence="2 3">JCM 3332</strain>
    </source>
</reference>
<comment type="caution">
    <text evidence="2">The sequence shown here is derived from an EMBL/GenBank/DDBJ whole genome shotgun (WGS) entry which is preliminary data.</text>
</comment>
<gene>
    <name evidence="2" type="ORF">HGA15_00410</name>
</gene>
<dbReference type="RefSeq" id="WP_157116185.1">
    <property type="nucleotide sequence ID" value="NZ_JAAXOT010000001.1"/>
</dbReference>